<sequence>MAIRDLLAHGTGRLADRISTVGDEAGERADDVAWRVAKLSDRAAERLGDVAAGASRRVAERLVRLGERVASPAAPSRGPRSGRSR</sequence>
<organism evidence="1 2">
    <name type="scientific">Amycolatopsis heterodermiae</name>
    <dbReference type="NCBI Taxonomy" id="3110235"/>
    <lineage>
        <taxon>Bacteria</taxon>
        <taxon>Bacillati</taxon>
        <taxon>Actinomycetota</taxon>
        <taxon>Actinomycetes</taxon>
        <taxon>Pseudonocardiales</taxon>
        <taxon>Pseudonocardiaceae</taxon>
        <taxon>Amycolatopsis</taxon>
    </lineage>
</organism>
<comment type="caution">
    <text evidence="1">The sequence shown here is derived from an EMBL/GenBank/DDBJ whole genome shotgun (WGS) entry which is preliminary data.</text>
</comment>
<dbReference type="EMBL" id="JAYFSI010000001">
    <property type="protein sequence ID" value="MEA5358386.1"/>
    <property type="molecule type" value="Genomic_DNA"/>
</dbReference>
<evidence type="ECO:0000313" key="1">
    <source>
        <dbReference type="EMBL" id="MEA5358386.1"/>
    </source>
</evidence>
<proteinExistence type="predicted"/>
<reference evidence="1 2" key="1">
    <citation type="submission" date="2023-12" db="EMBL/GenBank/DDBJ databases">
        <title>Amycolatopsis sp. V23-08.</title>
        <authorList>
            <person name="Somphong A."/>
        </authorList>
    </citation>
    <scope>NUCLEOTIDE SEQUENCE [LARGE SCALE GENOMIC DNA]</scope>
    <source>
        <strain evidence="1 2">V23-08</strain>
    </source>
</reference>
<accession>A0ABU5QZ35</accession>
<evidence type="ECO:0000313" key="2">
    <source>
        <dbReference type="Proteomes" id="UP001304298"/>
    </source>
</evidence>
<protein>
    <submittedName>
        <fullName evidence="1">Uncharacterized protein</fullName>
    </submittedName>
</protein>
<dbReference type="Proteomes" id="UP001304298">
    <property type="component" value="Unassembled WGS sequence"/>
</dbReference>
<name>A0ABU5QZ35_9PSEU</name>
<gene>
    <name evidence="1" type="ORF">VA596_02475</name>
</gene>
<keyword evidence="2" id="KW-1185">Reference proteome</keyword>
<dbReference type="RefSeq" id="WP_323323144.1">
    <property type="nucleotide sequence ID" value="NZ_JAYFSI010000001.1"/>
</dbReference>